<dbReference type="GO" id="GO:0046052">
    <property type="term" value="P:UTP catabolic process"/>
    <property type="evidence" value="ECO:0007669"/>
    <property type="project" value="TreeGrafter"/>
</dbReference>
<dbReference type="GO" id="GO:0046047">
    <property type="term" value="P:TTP catabolic process"/>
    <property type="evidence" value="ECO:0007669"/>
    <property type="project" value="TreeGrafter"/>
</dbReference>
<dbReference type="GO" id="GO:0046061">
    <property type="term" value="P:dATP catabolic process"/>
    <property type="evidence" value="ECO:0007669"/>
    <property type="project" value="TreeGrafter"/>
</dbReference>
<feature type="region of interest" description="Disordered" evidence="1">
    <location>
        <begin position="288"/>
        <end position="311"/>
    </location>
</feature>
<dbReference type="GO" id="GO:0006950">
    <property type="term" value="P:response to stress"/>
    <property type="evidence" value="ECO:0007669"/>
    <property type="project" value="UniProtKB-ARBA"/>
</dbReference>
<keyword evidence="3" id="KW-0378">Hydrolase</keyword>
<dbReference type="InterPro" id="IPR004518">
    <property type="entry name" value="MazG-like_dom"/>
</dbReference>
<name>A0A017TDX4_9BACT</name>
<dbReference type="Gene3D" id="1.10.287.1080">
    <property type="entry name" value="MazG-like"/>
    <property type="match status" value="2"/>
</dbReference>
<dbReference type="NCBIfam" id="TIGR00444">
    <property type="entry name" value="mazG"/>
    <property type="match status" value="1"/>
</dbReference>
<dbReference type="Pfam" id="PF03819">
    <property type="entry name" value="MazG"/>
    <property type="match status" value="2"/>
</dbReference>
<dbReference type="NCBIfam" id="NF007113">
    <property type="entry name" value="PRK09562.1"/>
    <property type="match status" value="1"/>
</dbReference>
<gene>
    <name evidence="3" type="ORF">CAP_1264</name>
</gene>
<dbReference type="CDD" id="cd11529">
    <property type="entry name" value="NTP-PPase_MazG_Cterm"/>
    <property type="match status" value="1"/>
</dbReference>
<dbReference type="PANTHER" id="PTHR30522">
    <property type="entry name" value="NUCLEOSIDE TRIPHOSPHATE PYROPHOSPHOHYDROLASE"/>
    <property type="match status" value="1"/>
</dbReference>
<dbReference type="GO" id="GO:0046076">
    <property type="term" value="P:dTTP catabolic process"/>
    <property type="evidence" value="ECO:0007669"/>
    <property type="project" value="TreeGrafter"/>
</dbReference>
<dbReference type="GO" id="GO:0006203">
    <property type="term" value="P:dGTP catabolic process"/>
    <property type="evidence" value="ECO:0007669"/>
    <property type="project" value="TreeGrafter"/>
</dbReference>
<comment type="caution">
    <text evidence="3">The sequence shown here is derived from an EMBL/GenBank/DDBJ whole genome shotgun (WGS) entry which is preliminary data.</text>
</comment>
<dbReference type="PANTHER" id="PTHR30522:SF0">
    <property type="entry name" value="NUCLEOSIDE TRIPHOSPHATE PYROPHOSPHOHYDROLASE"/>
    <property type="match status" value="1"/>
</dbReference>
<dbReference type="GO" id="GO:0046081">
    <property type="term" value="P:dUTP catabolic process"/>
    <property type="evidence" value="ECO:0007669"/>
    <property type="project" value="TreeGrafter"/>
</dbReference>
<proteinExistence type="predicted"/>
<dbReference type="InterPro" id="IPR048011">
    <property type="entry name" value="NTP-PPase_MazG-like_C"/>
</dbReference>
<feature type="domain" description="NTP pyrophosphohydrolase MazG-like" evidence="2">
    <location>
        <begin position="187"/>
        <end position="248"/>
    </location>
</feature>
<evidence type="ECO:0000313" key="4">
    <source>
        <dbReference type="Proteomes" id="UP000019678"/>
    </source>
</evidence>
<dbReference type="GO" id="GO:0047429">
    <property type="term" value="F:nucleoside triphosphate diphosphatase activity"/>
    <property type="evidence" value="ECO:0007669"/>
    <property type="project" value="InterPro"/>
</dbReference>
<dbReference type="Proteomes" id="UP000019678">
    <property type="component" value="Unassembled WGS sequence"/>
</dbReference>
<keyword evidence="4" id="KW-1185">Reference proteome</keyword>
<feature type="domain" description="NTP pyrophosphohydrolase MazG-like" evidence="2">
    <location>
        <begin position="47"/>
        <end position="120"/>
    </location>
</feature>
<dbReference type="InterPro" id="IPR011551">
    <property type="entry name" value="NTP_PyrPHydrolase_MazG"/>
</dbReference>
<sequence>MYSAMARPFDPVMPPPLDQQSGSTFPRLVELMQRLLAPDGCPWDREQSFATLRRYVLEEACEVIDAIDGGNRRELCGELGDLMLQIVFQAELARAEGAFGPDDVVAAICDKLVRRHPHVFADASVDGVDDVLQNWERIKAAERKTSGHGGVLSGVPRSLPALTRAQRIGEKVARVGFDWPDQRGSRAKVEEELRELDEALASGDADSAEAELGDVLFALVNLARHAGIDAEAALGRTIGKFTRRFEHVEQRVVTQHGGWPGGKDPLSLPELDGYWEEAKRVEAGVEARVEPGEPVAPGAPAEGTQADPQAP</sequence>
<dbReference type="EMBL" id="ASRX01000013">
    <property type="protein sequence ID" value="EYF07005.1"/>
    <property type="molecule type" value="Genomic_DNA"/>
</dbReference>
<evidence type="ECO:0000256" key="1">
    <source>
        <dbReference type="SAM" id="MobiDB-lite"/>
    </source>
</evidence>
<feature type="compositionally biased region" description="Low complexity" evidence="1">
    <location>
        <begin position="292"/>
        <end position="303"/>
    </location>
</feature>
<evidence type="ECO:0000259" key="2">
    <source>
        <dbReference type="Pfam" id="PF03819"/>
    </source>
</evidence>
<dbReference type="InterPro" id="IPR048015">
    <property type="entry name" value="NTP-PPase_MazG-like_N"/>
</dbReference>
<dbReference type="eggNOG" id="COG3956">
    <property type="taxonomic scope" value="Bacteria"/>
</dbReference>
<organism evidence="3 4">
    <name type="scientific">Chondromyces apiculatus DSM 436</name>
    <dbReference type="NCBI Taxonomy" id="1192034"/>
    <lineage>
        <taxon>Bacteria</taxon>
        <taxon>Pseudomonadati</taxon>
        <taxon>Myxococcota</taxon>
        <taxon>Polyangia</taxon>
        <taxon>Polyangiales</taxon>
        <taxon>Polyangiaceae</taxon>
        <taxon>Chondromyces</taxon>
    </lineage>
</organism>
<dbReference type="CDD" id="cd11528">
    <property type="entry name" value="NTP-PPase_MazG_Nterm"/>
    <property type="match status" value="1"/>
</dbReference>
<accession>A0A017TDX4</accession>
<protein>
    <submittedName>
        <fullName evidence="3">Nucleoside triphosphate pyrophosphohydrolase MazG</fullName>
    </submittedName>
</protein>
<dbReference type="STRING" id="1192034.CAP_1264"/>
<dbReference type="FunFam" id="1.10.287.1080:FF:000001">
    <property type="entry name" value="Nucleoside triphosphate pyrophosphohydrolase"/>
    <property type="match status" value="1"/>
</dbReference>
<dbReference type="SUPFAM" id="SSF101386">
    <property type="entry name" value="all-alpha NTP pyrophosphatases"/>
    <property type="match status" value="2"/>
</dbReference>
<evidence type="ECO:0000313" key="3">
    <source>
        <dbReference type="EMBL" id="EYF07005.1"/>
    </source>
</evidence>
<reference evidence="3 4" key="1">
    <citation type="submission" date="2013-05" db="EMBL/GenBank/DDBJ databases">
        <title>Genome assembly of Chondromyces apiculatus DSM 436.</title>
        <authorList>
            <person name="Sharma G."/>
            <person name="Khatri I."/>
            <person name="Kaur C."/>
            <person name="Mayilraj S."/>
            <person name="Subramanian S."/>
        </authorList>
    </citation>
    <scope>NUCLEOTIDE SEQUENCE [LARGE SCALE GENOMIC DNA]</scope>
    <source>
        <strain evidence="3 4">DSM 436</strain>
    </source>
</reference>
<dbReference type="AlphaFoldDB" id="A0A017TDX4"/>